<name>A0A8K0TIU6_9PEZI</name>
<protein>
    <submittedName>
        <fullName evidence="2">V-SNARE</fullName>
    </submittedName>
</protein>
<dbReference type="InterPro" id="IPR035426">
    <property type="entry name" value="Gemin2/Brr1"/>
</dbReference>
<evidence type="ECO:0000256" key="1">
    <source>
        <dbReference type="SAM" id="MobiDB-lite"/>
    </source>
</evidence>
<sequence>MASKRAYTPEDGQPSPKRARPNGNSKARAHQNAYIDSTWGQKYVFSGRDDGTTVPQDSDSDLECEGDAEAMAYLSSVREQAMGIPHLLIAPKIPIGPQLPTDLQQAEDEDEGEVHEERTDRSIYSQGQSDFRGRYEDGAYIAQPDWEAEQVAQQRRDNARGEGWESSAMFDEEDAEATLCEAYYTSLRNRYNLLQEKLQARPPASAVAALPRINSFHVGNFAPKSSVSTVWNRRLRETDPWPAQVASMDKDSVIRVLRIMLSGRFLRRGYDLEERTSRWLWALLARLPDRGEMSHTDIGWVRDLGRRAVLMTQSLADMANLREALEGEGMDLGVHDAVDESSDDEEVLQDFVVEEEDGVAESNESDGDKFPSEEKAPPALPAETEASNEHPAVPTESEVPICQPPVSTEADVPTAPPEIEVPVEDDQNSEAMDCSEDGEIAEDGEVAEEGEVADEHPAVESESLEAAKSRILAELDHATAAEEEEARAAENQLRARLNMRATLNMILTVAGEFYGQRDLLEFRDPFPGM</sequence>
<feature type="region of interest" description="Disordered" evidence="1">
    <location>
        <begin position="355"/>
        <end position="435"/>
    </location>
</feature>
<accession>A0A8K0TIU6</accession>
<feature type="compositionally biased region" description="Acidic residues" evidence="1">
    <location>
        <begin position="355"/>
        <end position="365"/>
    </location>
</feature>
<dbReference type="Pfam" id="PF04938">
    <property type="entry name" value="SIP1"/>
    <property type="match status" value="1"/>
</dbReference>
<dbReference type="Gene3D" id="1.20.58.1070">
    <property type="match status" value="1"/>
</dbReference>
<feature type="compositionally biased region" description="Acidic residues" evidence="1">
    <location>
        <begin position="105"/>
        <end position="114"/>
    </location>
</feature>
<organism evidence="2 3">
    <name type="scientific">Plectosphaerella cucumerina</name>
    <dbReference type="NCBI Taxonomy" id="40658"/>
    <lineage>
        <taxon>Eukaryota</taxon>
        <taxon>Fungi</taxon>
        <taxon>Dikarya</taxon>
        <taxon>Ascomycota</taxon>
        <taxon>Pezizomycotina</taxon>
        <taxon>Sordariomycetes</taxon>
        <taxon>Hypocreomycetidae</taxon>
        <taxon>Glomerellales</taxon>
        <taxon>Plectosphaerellaceae</taxon>
        <taxon>Plectosphaerella</taxon>
    </lineage>
</organism>
<evidence type="ECO:0000313" key="3">
    <source>
        <dbReference type="Proteomes" id="UP000813385"/>
    </source>
</evidence>
<dbReference type="AlphaFoldDB" id="A0A8K0TIU6"/>
<proteinExistence type="predicted"/>
<evidence type="ECO:0000313" key="2">
    <source>
        <dbReference type="EMBL" id="KAH7362251.1"/>
    </source>
</evidence>
<feature type="region of interest" description="Disordered" evidence="1">
    <location>
        <begin position="98"/>
        <end position="122"/>
    </location>
</feature>
<keyword evidence="3" id="KW-1185">Reference proteome</keyword>
<dbReference type="GO" id="GO:0000387">
    <property type="term" value="P:spliceosomal snRNP assembly"/>
    <property type="evidence" value="ECO:0007669"/>
    <property type="project" value="InterPro"/>
</dbReference>
<feature type="region of interest" description="Disordered" evidence="1">
    <location>
        <begin position="1"/>
        <end position="33"/>
    </location>
</feature>
<feature type="compositionally biased region" description="Acidic residues" evidence="1">
    <location>
        <begin position="421"/>
        <end position="435"/>
    </location>
</feature>
<gene>
    <name evidence="2" type="ORF">B0T11DRAFT_339107</name>
</gene>
<dbReference type="EMBL" id="JAGPXD010000003">
    <property type="protein sequence ID" value="KAH7362251.1"/>
    <property type="molecule type" value="Genomic_DNA"/>
</dbReference>
<dbReference type="OrthoDB" id="428895at2759"/>
<comment type="caution">
    <text evidence="2">The sequence shown here is derived from an EMBL/GenBank/DDBJ whole genome shotgun (WGS) entry which is preliminary data.</text>
</comment>
<feature type="compositionally biased region" description="Basic and acidic residues" evidence="1">
    <location>
        <begin position="366"/>
        <end position="376"/>
    </location>
</feature>
<reference evidence="2" key="1">
    <citation type="journal article" date="2021" name="Nat. Commun.">
        <title>Genetic determinants of endophytism in the Arabidopsis root mycobiome.</title>
        <authorList>
            <person name="Mesny F."/>
            <person name="Miyauchi S."/>
            <person name="Thiergart T."/>
            <person name="Pickel B."/>
            <person name="Atanasova L."/>
            <person name="Karlsson M."/>
            <person name="Huettel B."/>
            <person name="Barry K.W."/>
            <person name="Haridas S."/>
            <person name="Chen C."/>
            <person name="Bauer D."/>
            <person name="Andreopoulos W."/>
            <person name="Pangilinan J."/>
            <person name="LaButti K."/>
            <person name="Riley R."/>
            <person name="Lipzen A."/>
            <person name="Clum A."/>
            <person name="Drula E."/>
            <person name="Henrissat B."/>
            <person name="Kohler A."/>
            <person name="Grigoriev I.V."/>
            <person name="Martin F.M."/>
            <person name="Hacquard S."/>
        </authorList>
    </citation>
    <scope>NUCLEOTIDE SEQUENCE</scope>
    <source>
        <strain evidence="2">MPI-CAGE-AT-0016</strain>
    </source>
</reference>
<dbReference type="Proteomes" id="UP000813385">
    <property type="component" value="Unassembled WGS sequence"/>
</dbReference>